<organism evidence="1 2">
    <name type="scientific">Caerostris extrusa</name>
    <name type="common">Bark spider</name>
    <name type="synonym">Caerostris bankana</name>
    <dbReference type="NCBI Taxonomy" id="172846"/>
    <lineage>
        <taxon>Eukaryota</taxon>
        <taxon>Metazoa</taxon>
        <taxon>Ecdysozoa</taxon>
        <taxon>Arthropoda</taxon>
        <taxon>Chelicerata</taxon>
        <taxon>Arachnida</taxon>
        <taxon>Araneae</taxon>
        <taxon>Araneomorphae</taxon>
        <taxon>Entelegynae</taxon>
        <taxon>Araneoidea</taxon>
        <taxon>Araneidae</taxon>
        <taxon>Caerostris</taxon>
    </lineage>
</organism>
<evidence type="ECO:0000313" key="2">
    <source>
        <dbReference type="Proteomes" id="UP001054945"/>
    </source>
</evidence>
<evidence type="ECO:0000313" key="1">
    <source>
        <dbReference type="EMBL" id="GIY91408.1"/>
    </source>
</evidence>
<keyword evidence="2" id="KW-1185">Reference proteome</keyword>
<dbReference type="Proteomes" id="UP001054945">
    <property type="component" value="Unassembled WGS sequence"/>
</dbReference>
<name>A0AAV4X9P7_CAEEX</name>
<protein>
    <submittedName>
        <fullName evidence="1">Uncharacterized protein</fullName>
    </submittedName>
</protein>
<accession>A0AAV4X9P7</accession>
<reference evidence="1 2" key="1">
    <citation type="submission" date="2021-06" db="EMBL/GenBank/DDBJ databases">
        <title>Caerostris extrusa draft genome.</title>
        <authorList>
            <person name="Kono N."/>
            <person name="Arakawa K."/>
        </authorList>
    </citation>
    <scope>NUCLEOTIDE SEQUENCE [LARGE SCALE GENOMIC DNA]</scope>
</reference>
<dbReference type="EMBL" id="BPLR01000007">
    <property type="protein sequence ID" value="GIY91408.1"/>
    <property type="molecule type" value="Genomic_DNA"/>
</dbReference>
<comment type="caution">
    <text evidence="1">The sequence shown here is derived from an EMBL/GenBank/DDBJ whole genome shotgun (WGS) entry which is preliminary data.</text>
</comment>
<gene>
    <name evidence="1" type="ORF">CEXT_181001</name>
</gene>
<proteinExistence type="predicted"/>
<sequence>MEDNDESLSKAIHQIAPFQEKEGKMAVINKVNLVCLTKQRVHFSSRVHSKGTSKIAARRKCFAISIESNAYKFEDQLRTIEPPIISPPGEEMWIARKSLFEGELFSSKITDRRKSPATSIESNAYKVKLDSRIVALIFGRGMRIEGEYGE</sequence>
<dbReference type="AlphaFoldDB" id="A0AAV4X9P7"/>